<feature type="binding site" evidence="3">
    <location>
        <begin position="12"/>
        <end position="17"/>
    </location>
    <ligand>
        <name>ATP</name>
        <dbReference type="ChEBI" id="CHEBI:30616"/>
    </ligand>
</feature>
<keyword evidence="3 5" id="KW-0418">Kinase</keyword>
<dbReference type="GO" id="GO:0004140">
    <property type="term" value="F:dephospho-CoA kinase activity"/>
    <property type="evidence" value="ECO:0007669"/>
    <property type="project" value="UniProtKB-UniRule"/>
</dbReference>
<dbReference type="Proteomes" id="UP000287601">
    <property type="component" value="Chromosome"/>
</dbReference>
<dbReference type="PANTHER" id="PTHR10695">
    <property type="entry name" value="DEPHOSPHO-COA KINASE-RELATED"/>
    <property type="match status" value="1"/>
</dbReference>
<proteinExistence type="inferred from homology"/>
<evidence type="ECO:0000256" key="3">
    <source>
        <dbReference type="HAMAP-Rule" id="MF_00376"/>
    </source>
</evidence>
<keyword evidence="3 5" id="KW-0808">Transferase</keyword>
<gene>
    <name evidence="3" type="primary">coaE</name>
    <name evidence="5" type="ORF">EQM06_06365</name>
</gene>
<keyword evidence="1 3" id="KW-0547">Nucleotide-binding</keyword>
<dbReference type="EMBL" id="CP035281">
    <property type="protein sequence ID" value="QAT42888.1"/>
    <property type="molecule type" value="Genomic_DNA"/>
</dbReference>
<protein>
    <recommendedName>
        <fullName evidence="3 4">Dephospho-CoA kinase</fullName>
        <ecNumber evidence="3 4">2.7.1.24</ecNumber>
    </recommendedName>
    <alternativeName>
        <fullName evidence="3">Dephosphocoenzyme A kinase</fullName>
    </alternativeName>
</protein>
<keyword evidence="3" id="KW-0963">Cytoplasm</keyword>
<dbReference type="Gene3D" id="3.40.50.300">
    <property type="entry name" value="P-loop containing nucleotide triphosphate hydrolases"/>
    <property type="match status" value="1"/>
</dbReference>
<keyword evidence="6" id="KW-1185">Reference proteome</keyword>
<dbReference type="GO" id="GO:0005737">
    <property type="term" value="C:cytoplasm"/>
    <property type="evidence" value="ECO:0007669"/>
    <property type="project" value="UniProtKB-SubCell"/>
</dbReference>
<dbReference type="HAMAP" id="MF_00376">
    <property type="entry name" value="Dephospho_CoA_kinase"/>
    <property type="match status" value="1"/>
</dbReference>
<evidence type="ECO:0000313" key="5">
    <source>
        <dbReference type="EMBL" id="QAT42888.1"/>
    </source>
</evidence>
<dbReference type="KEGG" id="amij:EQM06_06365"/>
<sequence>MMKIIGLTGGIGSGKSTVSRYLSQKGYSIIDADEIARQIVKPDSTVLKKLVGSFGSSILNGDGSLNRSRLAELAFTHKEEKAKLDQIMLQEIVRVILEKIQTYEKSGKEIIFIDAPLLFEAGLDKESNEIWVVDAADEVRVERVIKRDDSTREAVLARIENQMNRQEQYQRANHILNNSTTQKALYEQIDKLLKN</sequence>
<dbReference type="GO" id="GO:0005524">
    <property type="term" value="F:ATP binding"/>
    <property type="evidence" value="ECO:0007669"/>
    <property type="project" value="UniProtKB-UniRule"/>
</dbReference>
<comment type="similarity">
    <text evidence="3">Belongs to the CoaE family.</text>
</comment>
<evidence type="ECO:0000256" key="2">
    <source>
        <dbReference type="ARBA" id="ARBA00022840"/>
    </source>
</evidence>
<comment type="pathway">
    <text evidence="3">Cofactor biosynthesis; coenzyme A biosynthesis; CoA from (R)-pantothenate: step 5/5.</text>
</comment>
<name>A0A410PVF0_9FIRM</name>
<keyword evidence="2 3" id="KW-0067">ATP-binding</keyword>
<dbReference type="AlphaFoldDB" id="A0A410PVF0"/>
<dbReference type="PROSITE" id="PS51219">
    <property type="entry name" value="DPCK"/>
    <property type="match status" value="1"/>
</dbReference>
<dbReference type="UniPathway" id="UPA00241">
    <property type="reaction ID" value="UER00356"/>
</dbReference>
<keyword evidence="3" id="KW-0173">Coenzyme A biosynthesis</keyword>
<accession>A0A410PVF0</accession>
<dbReference type="PANTHER" id="PTHR10695:SF46">
    <property type="entry name" value="BIFUNCTIONAL COENZYME A SYNTHASE-RELATED"/>
    <property type="match status" value="1"/>
</dbReference>
<evidence type="ECO:0000256" key="1">
    <source>
        <dbReference type="ARBA" id="ARBA00022741"/>
    </source>
</evidence>
<comment type="catalytic activity">
    <reaction evidence="3">
        <text>3'-dephospho-CoA + ATP = ADP + CoA + H(+)</text>
        <dbReference type="Rhea" id="RHEA:18245"/>
        <dbReference type="ChEBI" id="CHEBI:15378"/>
        <dbReference type="ChEBI" id="CHEBI:30616"/>
        <dbReference type="ChEBI" id="CHEBI:57287"/>
        <dbReference type="ChEBI" id="CHEBI:57328"/>
        <dbReference type="ChEBI" id="CHEBI:456216"/>
        <dbReference type="EC" id="2.7.1.24"/>
    </reaction>
</comment>
<dbReference type="OrthoDB" id="9812943at2"/>
<dbReference type="CDD" id="cd02022">
    <property type="entry name" value="DPCK"/>
    <property type="match status" value="1"/>
</dbReference>
<dbReference type="GO" id="GO:0015937">
    <property type="term" value="P:coenzyme A biosynthetic process"/>
    <property type="evidence" value="ECO:0007669"/>
    <property type="project" value="UniProtKB-UniRule"/>
</dbReference>
<dbReference type="InterPro" id="IPR027417">
    <property type="entry name" value="P-loop_NTPase"/>
</dbReference>
<dbReference type="NCBIfam" id="TIGR00152">
    <property type="entry name" value="dephospho-CoA kinase"/>
    <property type="match status" value="1"/>
</dbReference>
<evidence type="ECO:0000256" key="4">
    <source>
        <dbReference type="NCBIfam" id="TIGR00152"/>
    </source>
</evidence>
<dbReference type="InterPro" id="IPR001977">
    <property type="entry name" value="Depp_CoAkinase"/>
</dbReference>
<reference evidence="5 6" key="1">
    <citation type="submission" date="2019-01" db="EMBL/GenBank/DDBJ databases">
        <title>Draft genomes of a novel of Aminipila strains.</title>
        <authorList>
            <person name="Ma S."/>
        </authorList>
    </citation>
    <scope>NUCLEOTIDE SEQUENCE [LARGE SCALE GENOMIC DNA]</scope>
    <source>
        <strain evidence="6">JN-39</strain>
    </source>
</reference>
<dbReference type="EC" id="2.7.1.24" evidence="3 4"/>
<evidence type="ECO:0000313" key="6">
    <source>
        <dbReference type="Proteomes" id="UP000287601"/>
    </source>
</evidence>
<comment type="function">
    <text evidence="3">Catalyzes the phosphorylation of the 3'-hydroxyl group of dephosphocoenzyme A to form coenzyme A.</text>
</comment>
<comment type="subcellular location">
    <subcellularLocation>
        <location evidence="3">Cytoplasm</location>
    </subcellularLocation>
</comment>
<organism evidence="5 6">
    <name type="scientific">Aminipila luticellarii</name>
    <dbReference type="NCBI Taxonomy" id="2507160"/>
    <lineage>
        <taxon>Bacteria</taxon>
        <taxon>Bacillati</taxon>
        <taxon>Bacillota</taxon>
        <taxon>Clostridia</taxon>
        <taxon>Peptostreptococcales</taxon>
        <taxon>Anaerovoracaceae</taxon>
        <taxon>Aminipila</taxon>
    </lineage>
</organism>
<dbReference type="SUPFAM" id="SSF52540">
    <property type="entry name" value="P-loop containing nucleoside triphosphate hydrolases"/>
    <property type="match status" value="1"/>
</dbReference>
<dbReference type="Pfam" id="PF01121">
    <property type="entry name" value="CoaE"/>
    <property type="match status" value="1"/>
</dbReference>